<dbReference type="PROSITE" id="PS51257">
    <property type="entry name" value="PROKAR_LIPOPROTEIN"/>
    <property type="match status" value="1"/>
</dbReference>
<gene>
    <name evidence="2" type="ORF">CJF60_02555</name>
</gene>
<dbReference type="InterPro" id="IPR027593">
    <property type="entry name" value="Aro_clust"/>
</dbReference>
<organism evidence="2 3">
    <name type="scientific">Mycoplasmopsis agassizii</name>
    <dbReference type="NCBI Taxonomy" id="33922"/>
    <lineage>
        <taxon>Bacteria</taxon>
        <taxon>Bacillati</taxon>
        <taxon>Mycoplasmatota</taxon>
        <taxon>Mycoplasmoidales</taxon>
        <taxon>Metamycoplasmataceae</taxon>
        <taxon>Mycoplasmopsis</taxon>
    </lineage>
</organism>
<proteinExistence type="predicted"/>
<feature type="signal peptide" evidence="1">
    <location>
        <begin position="1"/>
        <end position="27"/>
    </location>
</feature>
<protein>
    <recommendedName>
        <fullName evidence="4">Lipoprotein</fullName>
    </recommendedName>
</protein>
<sequence>MLLKMNKLLKKILITSPLIIAASAAFVACVNVKEVKPEDPIKDPVLGKPDELGVVETITNAAFSNKNSTQLATFKRNQLTNTSWIDDYNSLVKKRNGSVDENEKKLINMKLDKLIQANWYWILKNTNKLKWKFYTTYTFPKNEKGYQVFSEKYLKEIERVNNDETVKALTFTSTLKEPSGYSLIDDTETSRGNYYLNLDDHYFFYFSFKKNSSDDTISLVPRLYRFEKDQEPSYKLLSISWHNVLLHANSKSFVEQGTLDFETLTFNNGPLLMFQLEEITK</sequence>
<accession>A0ABX4H6M5</accession>
<reference evidence="2" key="1">
    <citation type="submission" date="2017-08" db="EMBL/GenBank/DDBJ databases">
        <authorList>
            <person name="Alvarez-Ponce D."/>
            <person name="Weitzman C.L."/>
            <person name="Tillett R.L."/>
            <person name="Sandmeier F.C."/>
            <person name="Tracy C.R."/>
        </authorList>
    </citation>
    <scope>NUCLEOTIDE SEQUENCE [LARGE SCALE GENOMIC DNA]</scope>
    <source>
        <strain evidence="2">PS6</strain>
    </source>
</reference>
<keyword evidence="1" id="KW-0732">Signal</keyword>
<dbReference type="Proteomes" id="UP000217033">
    <property type="component" value="Unassembled WGS sequence"/>
</dbReference>
<dbReference type="NCBIfam" id="TIGR04313">
    <property type="entry name" value="aro_clust_Mycop"/>
    <property type="match status" value="1"/>
</dbReference>
<keyword evidence="3" id="KW-1185">Reference proteome</keyword>
<comment type="caution">
    <text evidence="2">The sequence shown here is derived from an EMBL/GenBank/DDBJ whole genome shotgun (WGS) entry which is preliminary data.</text>
</comment>
<evidence type="ECO:0000313" key="2">
    <source>
        <dbReference type="EMBL" id="PAF55534.1"/>
    </source>
</evidence>
<evidence type="ECO:0000313" key="3">
    <source>
        <dbReference type="Proteomes" id="UP000217033"/>
    </source>
</evidence>
<dbReference type="EMBL" id="NQMN01000001">
    <property type="protein sequence ID" value="PAF55534.1"/>
    <property type="molecule type" value="Genomic_DNA"/>
</dbReference>
<evidence type="ECO:0000256" key="1">
    <source>
        <dbReference type="SAM" id="SignalP"/>
    </source>
</evidence>
<feature type="chain" id="PRO_5046483405" description="Lipoprotein" evidence="1">
    <location>
        <begin position="28"/>
        <end position="281"/>
    </location>
</feature>
<evidence type="ECO:0008006" key="4">
    <source>
        <dbReference type="Google" id="ProtNLM"/>
    </source>
</evidence>
<name>A0ABX4H6M5_9BACT</name>